<gene>
    <name evidence="2" type="ordered locus">Cycma_4459</name>
</gene>
<feature type="transmembrane region" description="Helical" evidence="1">
    <location>
        <begin position="231"/>
        <end position="253"/>
    </location>
</feature>
<feature type="transmembrane region" description="Helical" evidence="1">
    <location>
        <begin position="121"/>
        <end position="144"/>
    </location>
</feature>
<dbReference type="OrthoDB" id="1496251at2"/>
<feature type="transmembrane region" description="Helical" evidence="1">
    <location>
        <begin position="47"/>
        <end position="67"/>
    </location>
</feature>
<dbReference type="AlphaFoldDB" id="G0IZ14"/>
<sequence length="359" mass="41713">MISSINEKINNWLINTWAPNFFQLGLSRILFCLGYLVYGLPEFKEIANIPLVFFDPPLGLSLFLGLITSYDFWWAFDLLVRIFFVCLLVGFRTKLASIIFSLLLLFGYSYLYSYGKIDHNIFAVIFPLFMAFTNWGGALSIDSLSFNTTELKPKGWPLSFFSFLLGWGYFTAGWPKLMGDWLDPSYSITAGYILRKFHSGQELLYLNELFVQINNLFIYKVLDYSTLIFELGFILTIFWSALFLRSIGIAAMFHLGVLLTLNIAFTTHVLVFLPYIMYFYFSNSSEVSEKYQQIFSKNRNVFITVFLIFSGFILIDYYPLPFQIHSHIVLFIICTLSMLMLLPKPIHLYFIKTKIKSSE</sequence>
<dbReference type="eggNOG" id="ENOG5032WIN">
    <property type="taxonomic scope" value="Bacteria"/>
</dbReference>
<feature type="transmembrane region" description="Helical" evidence="1">
    <location>
        <begin position="301"/>
        <end position="318"/>
    </location>
</feature>
<evidence type="ECO:0000313" key="3">
    <source>
        <dbReference type="Proteomes" id="UP000001635"/>
    </source>
</evidence>
<keyword evidence="1" id="KW-0812">Transmembrane</keyword>
<protein>
    <submittedName>
        <fullName evidence="2">HTTM domain-containing protein</fullName>
    </submittedName>
</protein>
<keyword evidence="1" id="KW-0472">Membrane</keyword>
<dbReference type="RefSeq" id="WP_014022443.1">
    <property type="nucleotide sequence ID" value="NC_015914.1"/>
</dbReference>
<dbReference type="STRING" id="880070.Cycma_4459"/>
<feature type="transmembrane region" description="Helical" evidence="1">
    <location>
        <begin position="98"/>
        <end position="115"/>
    </location>
</feature>
<dbReference type="Proteomes" id="UP000001635">
    <property type="component" value="Chromosome"/>
</dbReference>
<organism evidence="2 3">
    <name type="scientific">Cyclobacterium marinum (strain ATCC 25205 / DSM 745 / LMG 13164 / NCIMB 1802)</name>
    <name type="common">Flectobacillus marinus</name>
    <dbReference type="NCBI Taxonomy" id="880070"/>
    <lineage>
        <taxon>Bacteria</taxon>
        <taxon>Pseudomonadati</taxon>
        <taxon>Bacteroidota</taxon>
        <taxon>Cytophagia</taxon>
        <taxon>Cytophagales</taxon>
        <taxon>Cyclobacteriaceae</taxon>
        <taxon>Cyclobacterium</taxon>
    </lineage>
</organism>
<name>G0IZ14_CYCMS</name>
<dbReference type="EMBL" id="CP002955">
    <property type="protein sequence ID" value="AEL28159.1"/>
    <property type="molecule type" value="Genomic_DNA"/>
</dbReference>
<reference evidence="3" key="1">
    <citation type="submission" date="2011-07" db="EMBL/GenBank/DDBJ databases">
        <title>The complete genome of Cyclobacterium marinum DSM 745.</title>
        <authorList>
            <person name="Lucas S."/>
            <person name="Han J."/>
            <person name="Lapidus A."/>
            <person name="Bruce D."/>
            <person name="Goodwin L."/>
            <person name="Pitluck S."/>
            <person name="Peters L."/>
            <person name="Kyrpides N."/>
            <person name="Mavromatis K."/>
            <person name="Ivanova N."/>
            <person name="Ovchinnikova G."/>
            <person name="Chertkov O."/>
            <person name="Detter J.C."/>
            <person name="Tapia R."/>
            <person name="Han C."/>
            <person name="Land M."/>
            <person name="Hauser L."/>
            <person name="Markowitz V."/>
            <person name="Cheng J.-F."/>
            <person name="Hugenholtz P."/>
            <person name="Woyke T."/>
            <person name="Wu D."/>
            <person name="Tindall B."/>
            <person name="Schuetze A."/>
            <person name="Brambilla E."/>
            <person name="Klenk H.-P."/>
            <person name="Eisen J.A."/>
        </authorList>
    </citation>
    <scope>NUCLEOTIDE SEQUENCE [LARGE SCALE GENOMIC DNA]</scope>
    <source>
        <strain evidence="3">ATCC 25205 / DSM 745 / LMG 13164 / NCIMB 1802</strain>
    </source>
</reference>
<proteinExistence type="predicted"/>
<feature type="transmembrane region" description="Helical" evidence="1">
    <location>
        <begin position="259"/>
        <end position="281"/>
    </location>
</feature>
<feature type="transmembrane region" description="Helical" evidence="1">
    <location>
        <begin position="20"/>
        <end position="40"/>
    </location>
</feature>
<evidence type="ECO:0000256" key="1">
    <source>
        <dbReference type="SAM" id="Phobius"/>
    </source>
</evidence>
<evidence type="ECO:0000313" key="2">
    <source>
        <dbReference type="EMBL" id="AEL28159.1"/>
    </source>
</evidence>
<dbReference type="HOGENOM" id="CLU_771016_0_0_10"/>
<feature type="transmembrane region" description="Helical" evidence="1">
    <location>
        <begin position="156"/>
        <end position="174"/>
    </location>
</feature>
<keyword evidence="1" id="KW-1133">Transmembrane helix</keyword>
<dbReference type="KEGG" id="cmr:Cycma_4459"/>
<feature type="transmembrane region" description="Helical" evidence="1">
    <location>
        <begin position="73"/>
        <end position="91"/>
    </location>
</feature>
<keyword evidence="3" id="KW-1185">Reference proteome</keyword>
<feature type="transmembrane region" description="Helical" evidence="1">
    <location>
        <begin position="324"/>
        <end position="342"/>
    </location>
</feature>
<accession>G0IZ14</accession>